<dbReference type="PANTHER" id="PTHR11195:SF22">
    <property type="entry name" value="LYSOZYME"/>
    <property type="match status" value="1"/>
</dbReference>
<dbReference type="Pfam" id="PF05497">
    <property type="entry name" value="Destabilase"/>
    <property type="match status" value="1"/>
</dbReference>
<dbReference type="CDD" id="cd16890">
    <property type="entry name" value="lyz_i"/>
    <property type="match status" value="1"/>
</dbReference>
<reference evidence="8 9" key="1">
    <citation type="submission" date="2023-09" db="EMBL/GenBank/DDBJ databases">
        <title>Nesidiocoris tenuis whole genome shotgun sequence.</title>
        <authorList>
            <person name="Shibata T."/>
            <person name="Shimoda M."/>
            <person name="Kobayashi T."/>
            <person name="Uehara T."/>
        </authorList>
    </citation>
    <scope>NUCLEOTIDE SEQUENCE [LARGE SCALE GENOMIC DNA]</scope>
    <source>
        <strain evidence="8 9">Japan</strain>
    </source>
</reference>
<keyword evidence="5" id="KW-0378">Hydrolase</keyword>
<dbReference type="Proteomes" id="UP001307889">
    <property type="component" value="Chromosome 1"/>
</dbReference>
<evidence type="ECO:0000256" key="1">
    <source>
        <dbReference type="ARBA" id="ARBA00000632"/>
    </source>
</evidence>
<dbReference type="Gene3D" id="1.10.530.10">
    <property type="match status" value="1"/>
</dbReference>
<organism evidence="8 9">
    <name type="scientific">Nesidiocoris tenuis</name>
    <dbReference type="NCBI Taxonomy" id="355587"/>
    <lineage>
        <taxon>Eukaryota</taxon>
        <taxon>Metazoa</taxon>
        <taxon>Ecdysozoa</taxon>
        <taxon>Arthropoda</taxon>
        <taxon>Hexapoda</taxon>
        <taxon>Insecta</taxon>
        <taxon>Pterygota</taxon>
        <taxon>Neoptera</taxon>
        <taxon>Paraneoptera</taxon>
        <taxon>Hemiptera</taxon>
        <taxon>Heteroptera</taxon>
        <taxon>Panheteroptera</taxon>
        <taxon>Cimicomorpha</taxon>
        <taxon>Miridae</taxon>
        <taxon>Dicyphina</taxon>
        <taxon>Nesidiocoris</taxon>
    </lineage>
</organism>
<gene>
    <name evidence="8" type="ORF">NTJ_00593</name>
</gene>
<dbReference type="EMBL" id="AP028909">
    <property type="protein sequence ID" value="BES87787.1"/>
    <property type="molecule type" value="Genomic_DNA"/>
</dbReference>
<evidence type="ECO:0000313" key="8">
    <source>
        <dbReference type="EMBL" id="BES87787.1"/>
    </source>
</evidence>
<keyword evidence="7" id="KW-0732">Signal</keyword>
<accession>A0ABN7ABZ2</accession>
<evidence type="ECO:0000256" key="5">
    <source>
        <dbReference type="ARBA" id="ARBA00022801"/>
    </source>
</evidence>
<dbReference type="PANTHER" id="PTHR11195">
    <property type="entry name" value="DESTABILASE-RELATED"/>
    <property type="match status" value="1"/>
</dbReference>
<dbReference type="EC" id="3.2.1.17" evidence="2"/>
<evidence type="ECO:0000256" key="6">
    <source>
        <dbReference type="ARBA" id="ARBA00023295"/>
    </source>
</evidence>
<keyword evidence="9" id="KW-1185">Reference proteome</keyword>
<feature type="signal peptide" evidence="7">
    <location>
        <begin position="1"/>
        <end position="22"/>
    </location>
</feature>
<evidence type="ECO:0000313" key="9">
    <source>
        <dbReference type="Proteomes" id="UP001307889"/>
    </source>
</evidence>
<keyword evidence="4" id="KW-0081">Bacteriolytic enzyme</keyword>
<dbReference type="InterPro" id="IPR018247">
    <property type="entry name" value="EF_Hand_1_Ca_BS"/>
</dbReference>
<sequence length="160" mass="17448">MIAKPTMISAAVIAFAFVHVLGQQQQNVVPDICLGCICEAISDCNITTACNGDVCGLFRITWPYWSDAGKPVLKFDNPQDPGAYQRCVTDPSCGAQAVNGYMAKFGQDCNNDGNIDCWDFAAIHKLGGYNCRQNIDPVYWAKFSNCQQQVAQLGLGNGRR</sequence>
<evidence type="ECO:0000256" key="4">
    <source>
        <dbReference type="ARBA" id="ARBA00022638"/>
    </source>
</evidence>
<evidence type="ECO:0000256" key="7">
    <source>
        <dbReference type="SAM" id="SignalP"/>
    </source>
</evidence>
<feature type="chain" id="PRO_5046101840" description="lysozyme" evidence="7">
    <location>
        <begin position="23"/>
        <end position="160"/>
    </location>
</feature>
<keyword evidence="3" id="KW-0929">Antimicrobial</keyword>
<evidence type="ECO:0000256" key="3">
    <source>
        <dbReference type="ARBA" id="ARBA00022529"/>
    </source>
</evidence>
<evidence type="ECO:0000256" key="2">
    <source>
        <dbReference type="ARBA" id="ARBA00012732"/>
    </source>
</evidence>
<name>A0ABN7ABZ2_9HEMI</name>
<keyword evidence="6" id="KW-0326">Glycosidase</keyword>
<dbReference type="InterPro" id="IPR008597">
    <property type="entry name" value="Invert_lysozyme"/>
</dbReference>
<dbReference type="PROSITE" id="PS00018">
    <property type="entry name" value="EF_HAND_1"/>
    <property type="match status" value="1"/>
</dbReference>
<proteinExistence type="predicted"/>
<protein>
    <recommendedName>
        <fullName evidence="2">lysozyme</fullName>
        <ecNumber evidence="2">3.2.1.17</ecNumber>
    </recommendedName>
</protein>
<dbReference type="PROSITE" id="PS51909">
    <property type="entry name" value="LYSOZYME_I"/>
    <property type="match status" value="1"/>
</dbReference>
<comment type="catalytic activity">
    <reaction evidence="1">
        <text>Hydrolysis of (1-&gt;4)-beta-linkages between N-acetylmuramic acid and N-acetyl-D-glucosamine residues in a peptidoglycan and between N-acetyl-D-glucosamine residues in chitodextrins.</text>
        <dbReference type="EC" id="3.2.1.17"/>
    </reaction>
</comment>